<feature type="domain" description="Fcf2 pre-rRNA processing C-terminal" evidence="7">
    <location>
        <begin position="249"/>
        <end position="342"/>
    </location>
</feature>
<evidence type="ECO:0000259" key="6">
    <source>
        <dbReference type="Pfam" id="PF01248"/>
    </source>
</evidence>
<accession>A0AAV9I6A5</accession>
<reference evidence="8 9" key="1">
    <citation type="submission" date="2022-07" db="EMBL/GenBank/DDBJ databases">
        <title>Genome-wide signatures of adaptation to extreme environments.</title>
        <authorList>
            <person name="Cho C.H."/>
            <person name="Yoon H.S."/>
        </authorList>
    </citation>
    <scope>NUCLEOTIDE SEQUENCE [LARGE SCALE GENOMIC DNA]</scope>
    <source>
        <strain evidence="8 9">108.79 E11</strain>
    </source>
</reference>
<dbReference type="GO" id="GO:0005840">
    <property type="term" value="C:ribosome"/>
    <property type="evidence" value="ECO:0007669"/>
    <property type="project" value="UniProtKB-KW"/>
</dbReference>
<protein>
    <recommendedName>
        <fullName evidence="4">40S ribosomal protein S12</fullName>
    </recommendedName>
</protein>
<evidence type="ECO:0000256" key="5">
    <source>
        <dbReference type="SAM" id="MobiDB-lite"/>
    </source>
</evidence>
<sequence>MADTELLAAIQEVLKKSLIFDGVTRGIRESVRCIEAGQAQLVILAEDCDQPGIPALVEALCAEQGVNLVKVPERKQLGEWAGLCKIDQEGNATKVVACSCVVVRDFGEQSEGLNYLLDYLKESVTAADDGGEFASPIASSSLDDTYSMSYDNTCSVFYELPQAGKRTSEQQQQQISVEYVNNCMEQLSTPWKYCLDNDETPVGVSEHPVIPMTVQNEQMESIIEHSWANWMQEEQQGEGRRKKKDKNVDTLGRDWFHMPAVPSNDIETQKAIKLLRLRRFIHPKRFYKSLGTEKSTHRFYQIGTVLDQPEEFFSGRLVRKERKNTFVDEFLSDPDLMRNTKERYKKIQMERQKLAKPNKWKKKVERTLPKWKRK</sequence>
<feature type="region of interest" description="Disordered" evidence="5">
    <location>
        <begin position="354"/>
        <end position="374"/>
    </location>
</feature>
<dbReference type="Gene3D" id="3.30.1330.30">
    <property type="match status" value="1"/>
</dbReference>
<evidence type="ECO:0000256" key="3">
    <source>
        <dbReference type="ARBA" id="ARBA00023274"/>
    </source>
</evidence>
<dbReference type="Pfam" id="PF01248">
    <property type="entry name" value="Ribosomal_L7Ae"/>
    <property type="match status" value="1"/>
</dbReference>
<dbReference type="InterPro" id="IPR000530">
    <property type="entry name" value="Ribosomal_eS12"/>
</dbReference>
<evidence type="ECO:0000256" key="4">
    <source>
        <dbReference type="RuleBase" id="RU000670"/>
    </source>
</evidence>
<feature type="domain" description="Ribosomal protein eL8/eL30/eS12/Gadd45" evidence="6">
    <location>
        <begin position="9"/>
        <end position="102"/>
    </location>
</feature>
<dbReference type="InterPro" id="IPR004038">
    <property type="entry name" value="Ribosomal_eL8/eL30/eS12/Gad45"/>
</dbReference>
<dbReference type="Proteomes" id="UP001300502">
    <property type="component" value="Unassembled WGS sequence"/>
</dbReference>
<dbReference type="GO" id="GO:1990904">
    <property type="term" value="C:ribonucleoprotein complex"/>
    <property type="evidence" value="ECO:0007669"/>
    <property type="project" value="UniProtKB-KW"/>
</dbReference>
<dbReference type="EMBL" id="JANCYU010000008">
    <property type="protein sequence ID" value="KAK4522814.1"/>
    <property type="molecule type" value="Genomic_DNA"/>
</dbReference>
<name>A0AAV9I6A5_9RHOD</name>
<comment type="similarity">
    <text evidence="1 4">Belongs to the eukaryotic ribosomal protein eS12 family.</text>
</comment>
<keyword evidence="3 4" id="KW-0687">Ribonucleoprotein</keyword>
<evidence type="ECO:0000313" key="8">
    <source>
        <dbReference type="EMBL" id="KAK4522814.1"/>
    </source>
</evidence>
<dbReference type="PROSITE" id="PS01189">
    <property type="entry name" value="RIBOSOMAL_S12E"/>
    <property type="match status" value="1"/>
</dbReference>
<dbReference type="InterPro" id="IPR047860">
    <property type="entry name" value="Ribosomal_eS12_CS"/>
</dbReference>
<dbReference type="Pfam" id="PF08698">
    <property type="entry name" value="Fcf2"/>
    <property type="match status" value="1"/>
</dbReference>
<dbReference type="GO" id="GO:0003735">
    <property type="term" value="F:structural constituent of ribosome"/>
    <property type="evidence" value="ECO:0007669"/>
    <property type="project" value="InterPro"/>
</dbReference>
<evidence type="ECO:0000256" key="2">
    <source>
        <dbReference type="ARBA" id="ARBA00022980"/>
    </source>
</evidence>
<organism evidence="8 9">
    <name type="scientific">Galdieria yellowstonensis</name>
    <dbReference type="NCBI Taxonomy" id="3028027"/>
    <lineage>
        <taxon>Eukaryota</taxon>
        <taxon>Rhodophyta</taxon>
        <taxon>Bangiophyceae</taxon>
        <taxon>Galdieriales</taxon>
        <taxon>Galdieriaceae</taxon>
        <taxon>Galdieria</taxon>
    </lineage>
</organism>
<proteinExistence type="inferred from homology"/>
<dbReference type="SUPFAM" id="SSF55315">
    <property type="entry name" value="L30e-like"/>
    <property type="match status" value="1"/>
</dbReference>
<evidence type="ECO:0000313" key="9">
    <source>
        <dbReference type="Proteomes" id="UP001300502"/>
    </source>
</evidence>
<evidence type="ECO:0000259" key="7">
    <source>
        <dbReference type="Pfam" id="PF08698"/>
    </source>
</evidence>
<dbReference type="PRINTS" id="PR00972">
    <property type="entry name" value="RIBSOMALS12E"/>
</dbReference>
<evidence type="ECO:0000256" key="1">
    <source>
        <dbReference type="ARBA" id="ARBA00005824"/>
    </source>
</evidence>
<gene>
    <name evidence="8" type="ORF">GAYE_PCTG30G0704</name>
</gene>
<dbReference type="AlphaFoldDB" id="A0AAV9I6A5"/>
<dbReference type="GO" id="GO:0006412">
    <property type="term" value="P:translation"/>
    <property type="evidence" value="ECO:0007669"/>
    <property type="project" value="InterPro"/>
</dbReference>
<keyword evidence="2 4" id="KW-0689">Ribosomal protein</keyword>
<dbReference type="PANTHER" id="PTHR11843">
    <property type="entry name" value="40S RIBOSOMAL PROTEIN S12"/>
    <property type="match status" value="1"/>
</dbReference>
<comment type="caution">
    <text evidence="8">The sequence shown here is derived from an EMBL/GenBank/DDBJ whole genome shotgun (WGS) entry which is preliminary data.</text>
</comment>
<keyword evidence="9" id="KW-1185">Reference proteome</keyword>
<dbReference type="InterPro" id="IPR029064">
    <property type="entry name" value="Ribosomal_eL30-like_sf"/>
</dbReference>
<dbReference type="InterPro" id="IPR014810">
    <property type="entry name" value="Fcf2_C"/>
</dbReference>